<dbReference type="EMBL" id="JAKELL010000052">
    <property type="protein sequence ID" value="KAH8986690.1"/>
    <property type="molecule type" value="Genomic_DNA"/>
</dbReference>
<sequence>LWTERPGPQNLDSIVWPRAATSAEVFWSGPGGNVSVALPHLHELGYRFRNRGVQATALPPEWYTLRPYACDFSA</sequence>
<dbReference type="SUPFAM" id="SSF51445">
    <property type="entry name" value="(Trans)glycosidases"/>
    <property type="match status" value="1"/>
</dbReference>
<protein>
    <recommendedName>
        <fullName evidence="3">Beta-N-acetylhexosaminidase</fullName>
    </recommendedName>
</protein>
<proteinExistence type="predicted"/>
<reference evidence="1" key="1">
    <citation type="submission" date="2022-01" db="EMBL/GenBank/DDBJ databases">
        <title>Comparative genomics reveals a dynamic genome evolution in the ectomycorrhizal milk-cap (Lactarius) mushrooms.</title>
        <authorList>
            <consortium name="DOE Joint Genome Institute"/>
            <person name="Lebreton A."/>
            <person name="Tang N."/>
            <person name="Kuo A."/>
            <person name="LaButti K."/>
            <person name="Drula E."/>
            <person name="Barry K."/>
            <person name="Clum A."/>
            <person name="Lipzen A."/>
            <person name="Mousain D."/>
            <person name="Ng V."/>
            <person name="Wang R."/>
            <person name="Wang X."/>
            <person name="Dai Y."/>
            <person name="Henrissat B."/>
            <person name="Grigoriev I.V."/>
            <person name="Guerin-Laguette A."/>
            <person name="Yu F."/>
            <person name="Martin F.M."/>
        </authorList>
    </citation>
    <scope>NUCLEOTIDE SEQUENCE</scope>
    <source>
        <strain evidence="1">QP</strain>
    </source>
</reference>
<feature type="non-terminal residue" evidence="1">
    <location>
        <position position="1"/>
    </location>
</feature>
<dbReference type="Proteomes" id="UP001201163">
    <property type="component" value="Unassembled WGS sequence"/>
</dbReference>
<evidence type="ECO:0000313" key="1">
    <source>
        <dbReference type="EMBL" id="KAH8986690.1"/>
    </source>
</evidence>
<comment type="caution">
    <text evidence="1">The sequence shown here is derived from an EMBL/GenBank/DDBJ whole genome shotgun (WGS) entry which is preliminary data.</text>
</comment>
<organism evidence="1 2">
    <name type="scientific">Lactarius akahatsu</name>
    <dbReference type="NCBI Taxonomy" id="416441"/>
    <lineage>
        <taxon>Eukaryota</taxon>
        <taxon>Fungi</taxon>
        <taxon>Dikarya</taxon>
        <taxon>Basidiomycota</taxon>
        <taxon>Agaricomycotina</taxon>
        <taxon>Agaricomycetes</taxon>
        <taxon>Russulales</taxon>
        <taxon>Russulaceae</taxon>
        <taxon>Lactarius</taxon>
    </lineage>
</organism>
<evidence type="ECO:0000313" key="2">
    <source>
        <dbReference type="Proteomes" id="UP001201163"/>
    </source>
</evidence>
<name>A0AAD4QB19_9AGAM</name>
<dbReference type="InterPro" id="IPR017853">
    <property type="entry name" value="GH"/>
</dbReference>
<gene>
    <name evidence="1" type="ORF">EDB92DRAFT_1801715</name>
</gene>
<dbReference type="Gene3D" id="3.20.20.80">
    <property type="entry name" value="Glycosidases"/>
    <property type="match status" value="1"/>
</dbReference>
<evidence type="ECO:0008006" key="3">
    <source>
        <dbReference type="Google" id="ProtNLM"/>
    </source>
</evidence>
<accession>A0AAD4QB19</accession>
<keyword evidence="2" id="KW-1185">Reference proteome</keyword>
<dbReference type="AlphaFoldDB" id="A0AAD4QB19"/>